<evidence type="ECO:0000313" key="2">
    <source>
        <dbReference type="Proteomes" id="UP001218188"/>
    </source>
</evidence>
<accession>A0AAD6S1G5</accession>
<evidence type="ECO:0000313" key="1">
    <source>
        <dbReference type="EMBL" id="KAJ7018887.1"/>
    </source>
</evidence>
<name>A0AAD6S1G5_9AGAR</name>
<dbReference type="AlphaFoldDB" id="A0AAD6S1G5"/>
<sequence>MAPLRLFRSSTKEWVSPLIAVARGLVSVGNCVPFPYVGTALASGLALLELIETVGQSGEDLKYLAESVVTIMRLLSEEINVHPTTQDTKFYQVCVEFNMHLTQLSKDLESMSRSWSSSKLKKYLNSRNIRDEIAQFTRRVNDVRANATLVAAAGTRLDLAAVAIGVTAVESRISDLQRDLIVHRPPPATESLKQELVRFEEDFHALKLGDIHLDFGTARTAKFTHLDFKGRDGKQIGWTDYTASVNGGIHTVRVYQGSDPTESWMGFLSFLADNSPSPHLPQLFGFCSSPKLRSLVFHGEYRTLDEYAAGIPLAPAIVDWELNLVRDLACVLCCEQRMWTVLFRALDFAMVNAQDGKLLLSHIDSSTMDPTVDPEFPPFLGWFRYSRRANIPAKTIPKVLGCPMRDVLRYLVDLQRSMNSIDPLNETLKSRGRVYHFGALAPTIGLTQGREITPGKSWAVRREVAYEVGSEGLWSQWPPENCWPSVGSQGGAGFTHFILPVTSRWISLISRRAHCGYFMTATLEFGGSVPDITTSWLAQASSIVSKLPDDMNLSDFYVPTHTKLVLSWEMVFLAEATPIAPESIAIFEDLPKQIHIFVEIPAVPAGHVQEPQIYWSTDPDIMTISAIPLGGFEIRMVWDIDTTAVRWESHHYEVAKLIQEQNGFNPATNDAARSLGLPLLDIEPLTPTDRSSNSIDSSALSDKGMDIPFHFISAKDPHTLQYKPCDVPFPTLDGGMD</sequence>
<dbReference type="InterPro" id="IPR059179">
    <property type="entry name" value="MLKL-like_MCAfunc"/>
</dbReference>
<dbReference type="CDD" id="cd21037">
    <property type="entry name" value="MLKL_NTD"/>
    <property type="match status" value="1"/>
</dbReference>
<reference evidence="1" key="1">
    <citation type="submission" date="2023-03" db="EMBL/GenBank/DDBJ databases">
        <title>Massive genome expansion in bonnet fungi (Mycena s.s.) driven by repeated elements and novel gene families across ecological guilds.</title>
        <authorList>
            <consortium name="Lawrence Berkeley National Laboratory"/>
            <person name="Harder C.B."/>
            <person name="Miyauchi S."/>
            <person name="Viragh M."/>
            <person name="Kuo A."/>
            <person name="Thoen E."/>
            <person name="Andreopoulos B."/>
            <person name="Lu D."/>
            <person name="Skrede I."/>
            <person name="Drula E."/>
            <person name="Henrissat B."/>
            <person name="Morin E."/>
            <person name="Kohler A."/>
            <person name="Barry K."/>
            <person name="LaButti K."/>
            <person name="Morin E."/>
            <person name="Salamov A."/>
            <person name="Lipzen A."/>
            <person name="Mereny Z."/>
            <person name="Hegedus B."/>
            <person name="Baldrian P."/>
            <person name="Stursova M."/>
            <person name="Weitz H."/>
            <person name="Taylor A."/>
            <person name="Grigoriev I.V."/>
            <person name="Nagy L.G."/>
            <person name="Martin F."/>
            <person name="Kauserud H."/>
        </authorList>
    </citation>
    <scope>NUCLEOTIDE SEQUENCE</scope>
    <source>
        <strain evidence="1">CBHHK200</strain>
    </source>
</reference>
<dbReference type="Proteomes" id="UP001218188">
    <property type="component" value="Unassembled WGS sequence"/>
</dbReference>
<dbReference type="EMBL" id="JARJCM010000318">
    <property type="protein sequence ID" value="KAJ7018887.1"/>
    <property type="molecule type" value="Genomic_DNA"/>
</dbReference>
<organism evidence="1 2">
    <name type="scientific">Mycena alexandri</name>
    <dbReference type="NCBI Taxonomy" id="1745969"/>
    <lineage>
        <taxon>Eukaryota</taxon>
        <taxon>Fungi</taxon>
        <taxon>Dikarya</taxon>
        <taxon>Basidiomycota</taxon>
        <taxon>Agaricomycotina</taxon>
        <taxon>Agaricomycetes</taxon>
        <taxon>Agaricomycetidae</taxon>
        <taxon>Agaricales</taxon>
        <taxon>Marasmiineae</taxon>
        <taxon>Mycenaceae</taxon>
        <taxon>Mycena</taxon>
    </lineage>
</organism>
<proteinExistence type="predicted"/>
<keyword evidence="2" id="KW-1185">Reference proteome</keyword>
<gene>
    <name evidence="1" type="ORF">C8F04DRAFT_1404646</name>
</gene>
<protein>
    <submittedName>
        <fullName evidence="1">Uncharacterized protein</fullName>
    </submittedName>
</protein>
<comment type="caution">
    <text evidence="1">The sequence shown here is derived from an EMBL/GenBank/DDBJ whole genome shotgun (WGS) entry which is preliminary data.</text>
</comment>